<sequence>MYVSDVTVPDSLPQALIFIAMLVPGFSFVTVRTWFVGWRTPDHGAGSRLLEALYVSAIFIVVYVGIFVIGVSIAGIWTGDGSLDAARRWVETSWATTPGVVTAVLSMVLLVGLPGLLGALLNWRTKVTTVDSDGVAKTETKPVNRNQPTPRAWDHSAYGADYPRFVRVKTNTGVYVGGWFDASGYISTYPFDRDIFIAHQWHMDPKGKFVRPMKDSLGVWVPITDDCIVEWIAFEPANT</sequence>
<feature type="transmembrane region" description="Helical" evidence="1">
    <location>
        <begin position="52"/>
        <end position="79"/>
    </location>
</feature>
<gene>
    <name evidence="2" type="ORF">RWH43_17315</name>
</gene>
<accession>A0ABU3S072</accession>
<evidence type="ECO:0000256" key="1">
    <source>
        <dbReference type="SAM" id="Phobius"/>
    </source>
</evidence>
<proteinExistence type="predicted"/>
<dbReference type="EMBL" id="JAWDIU010000008">
    <property type="protein sequence ID" value="MDU0328522.1"/>
    <property type="molecule type" value="Genomic_DNA"/>
</dbReference>
<feature type="transmembrane region" description="Helical" evidence="1">
    <location>
        <begin position="99"/>
        <end position="121"/>
    </location>
</feature>
<evidence type="ECO:0000313" key="3">
    <source>
        <dbReference type="Proteomes" id="UP001256673"/>
    </source>
</evidence>
<evidence type="ECO:0000313" key="2">
    <source>
        <dbReference type="EMBL" id="MDU0328522.1"/>
    </source>
</evidence>
<keyword evidence="3" id="KW-1185">Reference proteome</keyword>
<dbReference type="RefSeq" id="WP_316002115.1">
    <property type="nucleotide sequence ID" value="NZ_JAWDIU010000008.1"/>
</dbReference>
<dbReference type="Proteomes" id="UP001256673">
    <property type="component" value="Unassembled WGS sequence"/>
</dbReference>
<keyword evidence="1" id="KW-0812">Transmembrane</keyword>
<name>A0ABU3S072_9MICO</name>
<protein>
    <submittedName>
        <fullName evidence="2">DUF6338 family protein</fullName>
    </submittedName>
</protein>
<dbReference type="InterPro" id="IPR045919">
    <property type="entry name" value="DUF6338"/>
</dbReference>
<reference evidence="2 3" key="1">
    <citation type="submission" date="2023-09" db="EMBL/GenBank/DDBJ databases">
        <title>Microbacterium fusihabitans sp. nov., Microbacterium phycihabitans sp. nov., and Microbacterium cervinum sp. nov., isolated from dried seaweeds of beach.</title>
        <authorList>
            <person name="Lee S.D."/>
        </authorList>
    </citation>
    <scope>NUCLEOTIDE SEQUENCE [LARGE SCALE GENOMIC DNA]</scope>
    <source>
        <strain evidence="2 3">KSW2-21</strain>
    </source>
</reference>
<organism evidence="2 3">
    <name type="scientific">Microbacterium algihabitans</name>
    <dbReference type="NCBI Taxonomy" id="3075992"/>
    <lineage>
        <taxon>Bacteria</taxon>
        <taxon>Bacillati</taxon>
        <taxon>Actinomycetota</taxon>
        <taxon>Actinomycetes</taxon>
        <taxon>Micrococcales</taxon>
        <taxon>Microbacteriaceae</taxon>
        <taxon>Microbacterium</taxon>
    </lineage>
</organism>
<comment type="caution">
    <text evidence="2">The sequence shown here is derived from an EMBL/GenBank/DDBJ whole genome shotgun (WGS) entry which is preliminary data.</text>
</comment>
<keyword evidence="1" id="KW-0472">Membrane</keyword>
<keyword evidence="1" id="KW-1133">Transmembrane helix</keyword>
<dbReference type="Pfam" id="PF19865">
    <property type="entry name" value="DUF6338"/>
    <property type="match status" value="1"/>
</dbReference>
<feature type="transmembrane region" description="Helical" evidence="1">
    <location>
        <begin position="12"/>
        <end position="31"/>
    </location>
</feature>